<dbReference type="InterPro" id="IPR011250">
    <property type="entry name" value="OMP/PagP_B-barrel"/>
</dbReference>
<reference evidence="2 3" key="1">
    <citation type="submission" date="2019-05" db="EMBL/GenBank/DDBJ databases">
        <title>Verrucobacter flavum gen. nov., sp. nov. a new member of the family Verrucomicrobiaceae.</title>
        <authorList>
            <person name="Szuroczki S."/>
            <person name="Abbaszade G."/>
            <person name="Szabo A."/>
            <person name="Felfoldi T."/>
            <person name="Schumann P."/>
            <person name="Boka K."/>
            <person name="Keki Z."/>
            <person name="Toumi M."/>
            <person name="Toth E."/>
        </authorList>
    </citation>
    <scope>NUCLEOTIDE SEQUENCE [LARGE SCALE GENOMIC DNA]</scope>
    <source>
        <strain evidence="2 3">MG-N-17</strain>
    </source>
</reference>
<feature type="signal peptide" evidence="1">
    <location>
        <begin position="1"/>
        <end position="18"/>
    </location>
</feature>
<name>A0A5R8KHX5_9BACT</name>
<dbReference type="Gene3D" id="2.40.160.20">
    <property type="match status" value="1"/>
</dbReference>
<evidence type="ECO:0008006" key="4">
    <source>
        <dbReference type="Google" id="ProtNLM"/>
    </source>
</evidence>
<organism evidence="2 3">
    <name type="scientific">Phragmitibacter flavus</name>
    <dbReference type="NCBI Taxonomy" id="2576071"/>
    <lineage>
        <taxon>Bacteria</taxon>
        <taxon>Pseudomonadati</taxon>
        <taxon>Verrucomicrobiota</taxon>
        <taxon>Verrucomicrobiia</taxon>
        <taxon>Verrucomicrobiales</taxon>
        <taxon>Verrucomicrobiaceae</taxon>
        <taxon>Phragmitibacter</taxon>
    </lineage>
</organism>
<keyword evidence="1" id="KW-0732">Signal</keyword>
<dbReference type="Proteomes" id="UP000306196">
    <property type="component" value="Unassembled WGS sequence"/>
</dbReference>
<protein>
    <recommendedName>
        <fullName evidence="4">Outer membrane protein beta-barrel domain-containing protein</fullName>
    </recommendedName>
</protein>
<evidence type="ECO:0000313" key="3">
    <source>
        <dbReference type="Proteomes" id="UP000306196"/>
    </source>
</evidence>
<dbReference type="SUPFAM" id="SSF56925">
    <property type="entry name" value="OMPA-like"/>
    <property type="match status" value="1"/>
</dbReference>
<dbReference type="OrthoDB" id="6555107at2"/>
<sequence length="256" mass="27845">MKLPHLIALLTLTSAAYAGPDTSKNPMTTAPEESPWHFRSVVYGWVTAIEGDVGIGPLSAPVDISMSDTLDTLDMGYMGALELGYNKWAFGVDIVYGKTSQDIDGGGILFDSFRYEQKQWIITPAISYRVVETNDYHMDIFAGARFTVLDADLTGRLARGGEIALGSDKDWVDPIIGIRGQAALTEKLFVRYNADIGGFGVNSDLVWQAFLGLGIQCTDNVSVAIGYRGLGIDYSEDNLTLDTVTHGPVVGFELRF</sequence>
<gene>
    <name evidence="2" type="ORF">FEM03_03835</name>
</gene>
<comment type="caution">
    <text evidence="2">The sequence shown here is derived from an EMBL/GenBank/DDBJ whole genome shotgun (WGS) entry which is preliminary data.</text>
</comment>
<dbReference type="AlphaFoldDB" id="A0A5R8KHX5"/>
<keyword evidence="3" id="KW-1185">Reference proteome</keyword>
<evidence type="ECO:0000256" key="1">
    <source>
        <dbReference type="SAM" id="SignalP"/>
    </source>
</evidence>
<evidence type="ECO:0000313" key="2">
    <source>
        <dbReference type="EMBL" id="TLD71867.1"/>
    </source>
</evidence>
<dbReference type="EMBL" id="VAUV01000003">
    <property type="protein sequence ID" value="TLD71867.1"/>
    <property type="molecule type" value="Genomic_DNA"/>
</dbReference>
<feature type="chain" id="PRO_5024399366" description="Outer membrane protein beta-barrel domain-containing protein" evidence="1">
    <location>
        <begin position="19"/>
        <end position="256"/>
    </location>
</feature>
<dbReference type="RefSeq" id="WP_138084871.1">
    <property type="nucleotide sequence ID" value="NZ_VAUV01000003.1"/>
</dbReference>
<accession>A0A5R8KHX5</accession>
<proteinExistence type="predicted"/>